<gene>
    <name evidence="2" type="ORF">BXT86_00825</name>
</gene>
<comment type="caution">
    <text evidence="2">The sequence shown here is derived from an EMBL/GenBank/DDBJ whole genome shotgun (WGS) entry which is preliminary data.</text>
</comment>
<sequence>MEITENTLIEDVLNGYPALTKVFIEFGLPCLVCGEPFWGTVEELAREHKVDVTELLKKLNKAKKEMDEKI</sequence>
<proteinExistence type="predicted"/>
<dbReference type="Gene3D" id="1.10.3910.10">
    <property type="entry name" value="SP0561-like"/>
    <property type="match status" value="1"/>
</dbReference>
<name>A0A1V4QGK3_UNCW3</name>
<dbReference type="NCBIfam" id="TIGR03980">
    <property type="entry name" value="prismane_assoc"/>
    <property type="match status" value="1"/>
</dbReference>
<dbReference type="AlphaFoldDB" id="A0A1V4QGK3"/>
<evidence type="ECO:0000259" key="1">
    <source>
        <dbReference type="Pfam" id="PF08984"/>
    </source>
</evidence>
<dbReference type="Proteomes" id="UP000191663">
    <property type="component" value="Unassembled WGS sequence"/>
</dbReference>
<dbReference type="Pfam" id="PF08984">
    <property type="entry name" value="DUF1858"/>
    <property type="match status" value="1"/>
</dbReference>
<dbReference type="SUPFAM" id="SSF140683">
    <property type="entry name" value="SP0561-like"/>
    <property type="match status" value="1"/>
</dbReference>
<dbReference type="InterPro" id="IPR023883">
    <property type="entry name" value="CHP03980_redox-disulphide"/>
</dbReference>
<feature type="domain" description="DUF1858" evidence="1">
    <location>
        <begin position="3"/>
        <end position="55"/>
    </location>
</feature>
<evidence type="ECO:0000313" key="3">
    <source>
        <dbReference type="Proteomes" id="UP000191663"/>
    </source>
</evidence>
<reference evidence="3" key="1">
    <citation type="submission" date="2017-01" db="EMBL/GenBank/DDBJ databases">
        <title>Novel pathways for hydrocarbon cycling and metabolic interdependencies in hydrothermal sediment communities.</title>
        <authorList>
            <person name="Dombrowski N."/>
            <person name="Seitz K."/>
            <person name="Teske A."/>
            <person name="Baker B."/>
        </authorList>
    </citation>
    <scope>NUCLEOTIDE SEQUENCE [LARGE SCALE GENOMIC DNA]</scope>
</reference>
<evidence type="ECO:0000313" key="2">
    <source>
        <dbReference type="EMBL" id="OPX18489.1"/>
    </source>
</evidence>
<accession>A0A1V4QGK3</accession>
<dbReference type="PANTHER" id="PTHR39341">
    <property type="entry name" value="BSL7085 PROTEIN"/>
    <property type="match status" value="1"/>
</dbReference>
<dbReference type="EMBL" id="MUKB01000011">
    <property type="protein sequence ID" value="OPX18489.1"/>
    <property type="molecule type" value="Genomic_DNA"/>
</dbReference>
<dbReference type="InterPro" id="IPR015077">
    <property type="entry name" value="DUF1858"/>
</dbReference>
<dbReference type="PANTHER" id="PTHR39341:SF1">
    <property type="entry name" value="DUF1858 DOMAIN-CONTAINING PROTEIN"/>
    <property type="match status" value="1"/>
</dbReference>
<dbReference type="InterPro" id="IPR038062">
    <property type="entry name" value="ScdA-like_N_sf"/>
</dbReference>
<organism evidence="2 3">
    <name type="scientific">candidate division WOR-3 bacterium 4484_100</name>
    <dbReference type="NCBI Taxonomy" id="1936077"/>
    <lineage>
        <taxon>Bacteria</taxon>
        <taxon>Bacteria division WOR-3</taxon>
    </lineage>
</organism>
<protein>
    <recommendedName>
        <fullName evidence="1">DUF1858 domain-containing protein</fullName>
    </recommendedName>
</protein>